<dbReference type="Proteomes" id="UP000019140">
    <property type="component" value="Unassembled WGS sequence"/>
</dbReference>
<proteinExistence type="predicted"/>
<dbReference type="AlphaFoldDB" id="W4LPS8"/>
<accession>W4LPS8</accession>
<keyword evidence="2" id="KW-1185">Reference proteome</keyword>
<protein>
    <submittedName>
        <fullName evidence="1">Uncharacterized protein</fullName>
    </submittedName>
</protein>
<name>W4LPS8_9BACT</name>
<sequence length="109" mass="12812">MRWLRRLLAFRFRQPANTALWLYVRCSRCGEAIQVRVDRRYDLASEWRDPGESGPAYTMHKDIVGERCFQRISVDVGFDAGFKIVEQRIRGGEFLTKEAYQSLKTSFTE</sequence>
<reference evidence="1 2" key="1">
    <citation type="journal article" date="2014" name="Nature">
        <title>An environmental bacterial taxon with a large and distinct metabolic repertoire.</title>
        <authorList>
            <person name="Wilson M.C."/>
            <person name="Mori T."/>
            <person name="Ruckert C."/>
            <person name="Uria A.R."/>
            <person name="Helf M.J."/>
            <person name="Takada K."/>
            <person name="Gernert C."/>
            <person name="Steffens U.A."/>
            <person name="Heycke N."/>
            <person name="Schmitt S."/>
            <person name="Rinke C."/>
            <person name="Helfrich E.J."/>
            <person name="Brachmann A.O."/>
            <person name="Gurgui C."/>
            <person name="Wakimoto T."/>
            <person name="Kracht M."/>
            <person name="Crusemann M."/>
            <person name="Hentschel U."/>
            <person name="Abe I."/>
            <person name="Matsunaga S."/>
            <person name="Kalinowski J."/>
            <person name="Takeyama H."/>
            <person name="Piel J."/>
        </authorList>
    </citation>
    <scope>NUCLEOTIDE SEQUENCE [LARGE SCALE GENOMIC DNA]</scope>
    <source>
        <strain evidence="2">TSY2</strain>
    </source>
</reference>
<comment type="caution">
    <text evidence="1">The sequence shown here is derived from an EMBL/GenBank/DDBJ whole genome shotgun (WGS) entry which is preliminary data.</text>
</comment>
<evidence type="ECO:0000313" key="1">
    <source>
        <dbReference type="EMBL" id="ETW99962.1"/>
    </source>
</evidence>
<dbReference type="EMBL" id="AZHX01001777">
    <property type="protein sequence ID" value="ETW99962.1"/>
    <property type="molecule type" value="Genomic_DNA"/>
</dbReference>
<dbReference type="HOGENOM" id="CLU_173848_0_0_7"/>
<evidence type="ECO:0000313" key="2">
    <source>
        <dbReference type="Proteomes" id="UP000019140"/>
    </source>
</evidence>
<organism evidence="1 2">
    <name type="scientific">Candidatus Entotheonella gemina</name>
    <dbReference type="NCBI Taxonomy" id="1429439"/>
    <lineage>
        <taxon>Bacteria</taxon>
        <taxon>Pseudomonadati</taxon>
        <taxon>Nitrospinota/Tectimicrobiota group</taxon>
        <taxon>Candidatus Tectimicrobiota</taxon>
        <taxon>Candidatus Entotheonellia</taxon>
        <taxon>Candidatus Entotheonellales</taxon>
        <taxon>Candidatus Entotheonellaceae</taxon>
        <taxon>Candidatus Entotheonella</taxon>
    </lineage>
</organism>
<gene>
    <name evidence="1" type="ORF">ETSY2_39930</name>
</gene>